<protein>
    <submittedName>
        <fullName evidence="4">Pimeloyl-ACP methyl ester carboxylesterase</fullName>
    </submittedName>
</protein>
<dbReference type="GO" id="GO:0016787">
    <property type="term" value="F:hydrolase activity"/>
    <property type="evidence" value="ECO:0007669"/>
    <property type="project" value="UniProtKB-KW"/>
</dbReference>
<feature type="chain" id="PRO_5021792570" evidence="2">
    <location>
        <begin position="30"/>
        <end position="368"/>
    </location>
</feature>
<dbReference type="EMBL" id="VLLA01000004">
    <property type="protein sequence ID" value="TWI72651.1"/>
    <property type="molecule type" value="Genomic_DNA"/>
</dbReference>
<proteinExistence type="predicted"/>
<evidence type="ECO:0000259" key="3">
    <source>
        <dbReference type="Pfam" id="PF00561"/>
    </source>
</evidence>
<dbReference type="InterPro" id="IPR000073">
    <property type="entry name" value="AB_hydrolase_1"/>
</dbReference>
<evidence type="ECO:0000313" key="4">
    <source>
        <dbReference type="EMBL" id="TWI72651.1"/>
    </source>
</evidence>
<feature type="domain" description="AB hydrolase-1" evidence="3">
    <location>
        <begin position="62"/>
        <end position="349"/>
    </location>
</feature>
<dbReference type="PRINTS" id="PR00412">
    <property type="entry name" value="EPOXHYDRLASE"/>
</dbReference>
<dbReference type="PRINTS" id="PR00111">
    <property type="entry name" value="ABHYDROLASE"/>
</dbReference>
<feature type="signal peptide" evidence="2">
    <location>
        <begin position="1"/>
        <end position="29"/>
    </location>
</feature>
<dbReference type="PANTHER" id="PTHR43329">
    <property type="entry name" value="EPOXIDE HYDROLASE"/>
    <property type="match status" value="1"/>
</dbReference>
<keyword evidence="5" id="KW-1185">Reference proteome</keyword>
<name>A0A562RU88_9BRAD</name>
<keyword evidence="1" id="KW-0378">Hydrolase</keyword>
<evidence type="ECO:0000313" key="5">
    <source>
        <dbReference type="Proteomes" id="UP000316291"/>
    </source>
</evidence>
<keyword evidence="2" id="KW-0732">Signal</keyword>
<dbReference type="Proteomes" id="UP000316291">
    <property type="component" value="Unassembled WGS sequence"/>
</dbReference>
<sequence length="368" mass="39940">MDRRRFLGAALAPIALQAMPPAVSSNAFAASAERDEKMTGITQRMIEANGIRINIAERGEGPLVLLVHGFPETWYSWRHQIDDLAAAGFRVVAPDMRGYGRSDAPPAIDQYTILHLVGDMVGILDALGAPTAVIVGHDWGASVAWQAALTRPDRFRAIAALSVPFRPRAKASPTSLMPRTETAQFYQLYFQEPGPAEAEFGRDPRATLRNMLFGASGDGVAASRAAGGTTPNLAMVPKGGGFLRGPSAPATLPSWISERDIDHYGEEFRRTGFRGALNYYRNLDRNWEITGALAGLQVTIPALYMAGDRDFLLSSPGTDQLLANLKTLVPGLRKVQMLPGCGHWTQQERPSEVSAALVEFMRGLPNRS</sequence>
<accession>A0A562RU88</accession>
<dbReference type="InterPro" id="IPR000639">
    <property type="entry name" value="Epox_hydrolase-like"/>
</dbReference>
<evidence type="ECO:0000256" key="2">
    <source>
        <dbReference type="SAM" id="SignalP"/>
    </source>
</evidence>
<dbReference type="Gene3D" id="3.40.50.1820">
    <property type="entry name" value="alpha/beta hydrolase"/>
    <property type="match status" value="1"/>
</dbReference>
<organism evidence="4 5">
    <name type="scientific">Bradyrhizobium huanghuaihaiense</name>
    <dbReference type="NCBI Taxonomy" id="990078"/>
    <lineage>
        <taxon>Bacteria</taxon>
        <taxon>Pseudomonadati</taxon>
        <taxon>Pseudomonadota</taxon>
        <taxon>Alphaproteobacteria</taxon>
        <taxon>Hyphomicrobiales</taxon>
        <taxon>Nitrobacteraceae</taxon>
        <taxon>Bradyrhizobium</taxon>
    </lineage>
</organism>
<evidence type="ECO:0000256" key="1">
    <source>
        <dbReference type="ARBA" id="ARBA00022801"/>
    </source>
</evidence>
<comment type="caution">
    <text evidence="4">The sequence shown here is derived from an EMBL/GenBank/DDBJ whole genome shotgun (WGS) entry which is preliminary data.</text>
</comment>
<dbReference type="AlphaFoldDB" id="A0A562RU88"/>
<gene>
    <name evidence="4" type="ORF">IQ16_02229</name>
</gene>
<reference evidence="4 5" key="1">
    <citation type="journal article" date="2015" name="Stand. Genomic Sci.">
        <title>Genomic Encyclopedia of Bacterial and Archaeal Type Strains, Phase III: the genomes of soil and plant-associated and newly described type strains.</title>
        <authorList>
            <person name="Whitman W.B."/>
            <person name="Woyke T."/>
            <person name="Klenk H.P."/>
            <person name="Zhou Y."/>
            <person name="Lilburn T.G."/>
            <person name="Beck B.J."/>
            <person name="De Vos P."/>
            <person name="Vandamme P."/>
            <person name="Eisen J.A."/>
            <person name="Garrity G."/>
            <person name="Hugenholtz P."/>
            <person name="Kyrpides N.C."/>
        </authorList>
    </citation>
    <scope>NUCLEOTIDE SEQUENCE [LARGE SCALE GENOMIC DNA]</scope>
    <source>
        <strain evidence="4 5">CGMCC 1.10948</strain>
    </source>
</reference>
<dbReference type="SUPFAM" id="SSF53474">
    <property type="entry name" value="alpha/beta-Hydrolases"/>
    <property type="match status" value="1"/>
</dbReference>
<dbReference type="Pfam" id="PF00561">
    <property type="entry name" value="Abhydrolase_1"/>
    <property type="match status" value="1"/>
</dbReference>
<dbReference type="InterPro" id="IPR029058">
    <property type="entry name" value="AB_hydrolase_fold"/>
</dbReference>